<accession>T0S5G6</accession>
<feature type="region of interest" description="Disordered" evidence="1">
    <location>
        <begin position="80"/>
        <end position="122"/>
    </location>
</feature>
<proteinExistence type="predicted"/>
<dbReference type="AlphaFoldDB" id="T0S5G6"/>
<dbReference type="VEuPathDB" id="FungiDB:SDRG_02329"/>
<feature type="compositionally biased region" description="Low complexity" evidence="1">
    <location>
        <begin position="100"/>
        <end position="112"/>
    </location>
</feature>
<dbReference type="GeneID" id="19943056"/>
<sequence length="239" mass="25842">MQVPAEAQAAITTERWAQLEAMVGSNFAGMKSDVAALRHAATELGVQAKLVEDGDCTVLQGSIRYSVKKHKRQMVLAARKTPEKKVHPTSLARASKKRASPAATRTALTTPTKRQKTTDGSSKAELPAGFFGPFKFPALPGGAPTGLMPTSFRLGEDPALTWTVFGRHVEFKDGLAALILAKTSMAPECVIPHQRSSLMGDSFLVVWKSKDDAALAFKQLLPECPENPCVCYYEKVKSL</sequence>
<evidence type="ECO:0000313" key="2">
    <source>
        <dbReference type="EMBL" id="EQC40433.1"/>
    </source>
</evidence>
<dbReference type="EMBL" id="JH767136">
    <property type="protein sequence ID" value="EQC40433.1"/>
    <property type="molecule type" value="Genomic_DNA"/>
</dbReference>
<name>T0S5G6_SAPDV</name>
<keyword evidence="3" id="KW-1185">Reference proteome</keyword>
<evidence type="ECO:0000256" key="1">
    <source>
        <dbReference type="SAM" id="MobiDB-lite"/>
    </source>
</evidence>
<dbReference type="InParanoid" id="T0S5G6"/>
<organism evidence="2 3">
    <name type="scientific">Saprolegnia diclina (strain VS20)</name>
    <dbReference type="NCBI Taxonomy" id="1156394"/>
    <lineage>
        <taxon>Eukaryota</taxon>
        <taxon>Sar</taxon>
        <taxon>Stramenopiles</taxon>
        <taxon>Oomycota</taxon>
        <taxon>Saprolegniomycetes</taxon>
        <taxon>Saprolegniales</taxon>
        <taxon>Saprolegniaceae</taxon>
        <taxon>Saprolegnia</taxon>
    </lineage>
</organism>
<dbReference type="Proteomes" id="UP000030762">
    <property type="component" value="Unassembled WGS sequence"/>
</dbReference>
<reference evidence="2 3" key="1">
    <citation type="submission" date="2012-04" db="EMBL/GenBank/DDBJ databases">
        <title>The Genome Sequence of Saprolegnia declina VS20.</title>
        <authorList>
            <consortium name="The Broad Institute Genome Sequencing Platform"/>
            <person name="Russ C."/>
            <person name="Nusbaum C."/>
            <person name="Tyler B."/>
            <person name="van West P."/>
            <person name="Dieguez-Uribeondo J."/>
            <person name="de Bruijn I."/>
            <person name="Tripathy S."/>
            <person name="Jiang R."/>
            <person name="Young S.K."/>
            <person name="Zeng Q."/>
            <person name="Gargeya S."/>
            <person name="Fitzgerald M."/>
            <person name="Haas B."/>
            <person name="Abouelleil A."/>
            <person name="Alvarado L."/>
            <person name="Arachchi H.M."/>
            <person name="Berlin A."/>
            <person name="Chapman S.B."/>
            <person name="Goldberg J."/>
            <person name="Griggs A."/>
            <person name="Gujja S."/>
            <person name="Hansen M."/>
            <person name="Howarth C."/>
            <person name="Imamovic A."/>
            <person name="Larimer J."/>
            <person name="McCowen C."/>
            <person name="Montmayeur A."/>
            <person name="Murphy C."/>
            <person name="Neiman D."/>
            <person name="Pearson M."/>
            <person name="Priest M."/>
            <person name="Roberts A."/>
            <person name="Saif S."/>
            <person name="Shea T."/>
            <person name="Sisk P."/>
            <person name="Sykes S."/>
            <person name="Wortman J."/>
            <person name="Nusbaum C."/>
            <person name="Birren B."/>
        </authorList>
    </citation>
    <scope>NUCLEOTIDE SEQUENCE [LARGE SCALE GENOMIC DNA]</scope>
    <source>
        <strain evidence="2 3">VS20</strain>
    </source>
</reference>
<gene>
    <name evidence="2" type="ORF">SDRG_02329</name>
</gene>
<dbReference type="RefSeq" id="XP_008606132.1">
    <property type="nucleotide sequence ID" value="XM_008607910.1"/>
</dbReference>
<evidence type="ECO:0000313" key="3">
    <source>
        <dbReference type="Proteomes" id="UP000030762"/>
    </source>
</evidence>
<protein>
    <submittedName>
        <fullName evidence="2">Uncharacterized protein</fullName>
    </submittedName>
</protein>